<reference evidence="4 5" key="1">
    <citation type="journal article" date="2018" name="New Phytol.">
        <title>Phylogenomics of Endogonaceae and evolution of mycorrhizas within Mucoromycota.</title>
        <authorList>
            <person name="Chang Y."/>
            <person name="Desiro A."/>
            <person name="Na H."/>
            <person name="Sandor L."/>
            <person name="Lipzen A."/>
            <person name="Clum A."/>
            <person name="Barry K."/>
            <person name="Grigoriev I.V."/>
            <person name="Martin F.M."/>
            <person name="Stajich J.E."/>
            <person name="Smith M.E."/>
            <person name="Bonito G."/>
            <person name="Spatafora J.W."/>
        </authorList>
    </citation>
    <scope>NUCLEOTIDE SEQUENCE [LARGE SCALE GENOMIC DNA]</scope>
    <source>
        <strain evidence="4 5">AD002</strain>
    </source>
</reference>
<evidence type="ECO:0000256" key="3">
    <source>
        <dbReference type="SAM" id="SignalP"/>
    </source>
</evidence>
<feature type="transmembrane region" description="Helical" evidence="2">
    <location>
        <begin position="67"/>
        <end position="89"/>
    </location>
</feature>
<protein>
    <recommendedName>
        <fullName evidence="6">G-protein coupled receptors family 1 profile domain-containing protein</fullName>
    </recommendedName>
</protein>
<evidence type="ECO:0000313" key="4">
    <source>
        <dbReference type="EMBL" id="RUS28085.1"/>
    </source>
</evidence>
<evidence type="ECO:0000256" key="1">
    <source>
        <dbReference type="SAM" id="MobiDB-lite"/>
    </source>
</evidence>
<feature type="chain" id="PRO_5019211341" description="G-protein coupled receptors family 1 profile domain-containing protein" evidence="3">
    <location>
        <begin position="33"/>
        <end position="779"/>
    </location>
</feature>
<feature type="transmembrane region" description="Helical" evidence="2">
    <location>
        <begin position="109"/>
        <end position="132"/>
    </location>
</feature>
<feature type="transmembrane region" description="Helical" evidence="2">
    <location>
        <begin position="428"/>
        <end position="447"/>
    </location>
</feature>
<feature type="region of interest" description="Disordered" evidence="1">
    <location>
        <begin position="560"/>
        <end position="611"/>
    </location>
</feature>
<feature type="compositionally biased region" description="Low complexity" evidence="1">
    <location>
        <begin position="573"/>
        <end position="596"/>
    </location>
</feature>
<name>A0A433QE47_9FUNG</name>
<dbReference type="SUPFAM" id="SSF81321">
    <property type="entry name" value="Family A G protein-coupled receptor-like"/>
    <property type="match status" value="1"/>
</dbReference>
<keyword evidence="5" id="KW-1185">Reference proteome</keyword>
<proteinExistence type="predicted"/>
<keyword evidence="2" id="KW-1133">Transmembrane helix</keyword>
<evidence type="ECO:0008006" key="6">
    <source>
        <dbReference type="Google" id="ProtNLM"/>
    </source>
</evidence>
<organism evidence="4 5">
    <name type="scientific">Jimgerdemannia flammicorona</name>
    <dbReference type="NCBI Taxonomy" id="994334"/>
    <lineage>
        <taxon>Eukaryota</taxon>
        <taxon>Fungi</taxon>
        <taxon>Fungi incertae sedis</taxon>
        <taxon>Mucoromycota</taxon>
        <taxon>Mucoromycotina</taxon>
        <taxon>Endogonomycetes</taxon>
        <taxon>Endogonales</taxon>
        <taxon>Endogonaceae</taxon>
        <taxon>Jimgerdemannia</taxon>
    </lineage>
</organism>
<sequence length="779" mass="86099">MPTSRNSGPAPAVVLALTRLYFVLIAPHPTAAQGYITESVAPVIFVPPPTANTPRVYASIHSPLGSGVIYVSGIIASFANIISAAFIFWRSYATKYQNANQKLTPSQRFPFYMAVLDCLTALCTMANLFYPFMKDHLLPHAGCVTIGFVTALFFSVNMTLVGSIAVITWLKVCRQYNFVLGHLDWKLWTISVSIQFGNCGLAMVKAECKNLMISLTCVDCFTIDYWSNYSGIEWLWRRYILVSHLCFATNYSPGGKLEFVFTVAFNYITLGITSFCYLSVISRLHTPGNDLALSTSIAALKDPQNTHVRPANTNPIPEVSNVIFTNDLANSTCVSSFPSLSVDFSRKTPNHQHIYPPSSASTSSPRMPPKAVHPFTLSRISSLYSNMTGAGMFGASQSPEPRMPTYANTAEKRTDVSLQGATKKMSHYIFVHLIQYTPTVIYCIALLSGNQAWWVYFLTVTFLNLGGIAKAYAYMRNEGFRDKVRIGRKLQKSDENDFQYEESDVVHRSNLAHINGSLSPTSPRRPPDLLVLHRTNPAIIFGTESALDITSDSDEISLASLPVPPVHSRRRQQSSYYSSSQPTSSTSSGLRSPVSTLDSSGTGASISHFPIPSNYHNQYRTSSRPHSAFSTAGSVVSFPISAAASSADTNNPFRSSILLNLEAINELYPTNSHQRLARNSLQHARQSIPWTLMQQGPLSGSQVVYVDDINDEDYYETDYYDTEDDVSAIIGLEGYQQGLDMFGCDDTEEDSDDASFYENATRFKAKKISVVDFLKDGRS</sequence>
<comment type="caution">
    <text evidence="4">The sequence shown here is derived from an EMBL/GenBank/DDBJ whole genome shotgun (WGS) entry which is preliminary data.</text>
</comment>
<evidence type="ECO:0000313" key="5">
    <source>
        <dbReference type="Proteomes" id="UP000274822"/>
    </source>
</evidence>
<feature type="signal peptide" evidence="3">
    <location>
        <begin position="1"/>
        <end position="32"/>
    </location>
</feature>
<keyword evidence="2" id="KW-0812">Transmembrane</keyword>
<keyword evidence="3" id="KW-0732">Signal</keyword>
<dbReference type="Proteomes" id="UP000274822">
    <property type="component" value="Unassembled WGS sequence"/>
</dbReference>
<feature type="transmembrane region" description="Helical" evidence="2">
    <location>
        <begin position="453"/>
        <end position="475"/>
    </location>
</feature>
<feature type="transmembrane region" description="Helical" evidence="2">
    <location>
        <begin position="144"/>
        <end position="170"/>
    </location>
</feature>
<dbReference type="AlphaFoldDB" id="A0A433QE47"/>
<evidence type="ECO:0000256" key="2">
    <source>
        <dbReference type="SAM" id="Phobius"/>
    </source>
</evidence>
<keyword evidence="2" id="KW-0472">Membrane</keyword>
<accession>A0A433QE47</accession>
<dbReference type="Gene3D" id="1.20.1070.10">
    <property type="entry name" value="Rhodopsin 7-helix transmembrane proteins"/>
    <property type="match status" value="1"/>
</dbReference>
<gene>
    <name evidence="4" type="ORF">BC938DRAFT_482347</name>
</gene>
<dbReference type="EMBL" id="RBNJ01007235">
    <property type="protein sequence ID" value="RUS28085.1"/>
    <property type="molecule type" value="Genomic_DNA"/>
</dbReference>